<dbReference type="AlphaFoldDB" id="A0A3S2W8H4"/>
<feature type="domain" description="Trypsin-co-occurring" evidence="2">
    <location>
        <begin position="7"/>
        <end position="82"/>
    </location>
</feature>
<keyword evidence="4" id="KW-1185">Reference proteome</keyword>
<dbReference type="RefSeq" id="WP_127832791.1">
    <property type="nucleotide sequence ID" value="NZ_RZYA01000028.1"/>
</dbReference>
<evidence type="ECO:0000259" key="2">
    <source>
        <dbReference type="Pfam" id="PF19631"/>
    </source>
</evidence>
<feature type="compositionally biased region" description="Gly residues" evidence="1">
    <location>
        <begin position="96"/>
        <end position="109"/>
    </location>
</feature>
<gene>
    <name evidence="3" type="ORF">EOT10_37055</name>
</gene>
<proteinExistence type="predicted"/>
<evidence type="ECO:0000313" key="3">
    <source>
        <dbReference type="EMBL" id="RVU16276.1"/>
    </source>
</evidence>
<dbReference type="OrthoDB" id="4250258at2"/>
<sequence length="109" mass="11065">MELEPTELSEAIKAVRGGLAAAQQDGDGSAVRFTVREIVLDLGIELRNSASAGGGVKAFVVSADAKGERARTATHRMTVTLAVAPDEEGGDLLIGDTGGGRGGPVDGLY</sequence>
<accession>A0A3S2W8H4</accession>
<dbReference type="EMBL" id="RZYA01000028">
    <property type="protein sequence ID" value="RVU16276.1"/>
    <property type="molecule type" value="Genomic_DNA"/>
</dbReference>
<organism evidence="3 4">
    <name type="scientific">Streptomyces antnestii</name>
    <dbReference type="NCBI Taxonomy" id="2494256"/>
    <lineage>
        <taxon>Bacteria</taxon>
        <taxon>Bacillati</taxon>
        <taxon>Actinomycetota</taxon>
        <taxon>Actinomycetes</taxon>
        <taxon>Kitasatosporales</taxon>
        <taxon>Streptomycetaceae</taxon>
        <taxon>Streptomyces</taxon>
    </lineage>
</organism>
<name>A0A3S2W8H4_9ACTN</name>
<feature type="region of interest" description="Disordered" evidence="1">
    <location>
        <begin position="90"/>
        <end position="109"/>
    </location>
</feature>
<reference evidence="3 4" key="1">
    <citation type="submission" date="2019-01" db="EMBL/GenBank/DDBJ databases">
        <title>Genome sequences of Streptomyces and Rhizobium isolates collected from root and soil.</title>
        <authorList>
            <person name="Chhettri S."/>
            <person name="Sevigny J.L."/>
            <person name="Sen A."/>
            <person name="Ennis N."/>
            <person name="Tisa L."/>
        </authorList>
    </citation>
    <scope>NUCLEOTIDE SEQUENCE [LARGE SCALE GENOMIC DNA]</scope>
    <source>
        <strain evidence="3 4">San01</strain>
    </source>
</reference>
<evidence type="ECO:0000313" key="4">
    <source>
        <dbReference type="Proteomes" id="UP000283128"/>
    </source>
</evidence>
<protein>
    <recommendedName>
        <fullName evidence="2">Trypsin-co-occurring domain-containing protein</fullName>
    </recommendedName>
</protein>
<dbReference type="Proteomes" id="UP000283128">
    <property type="component" value="Unassembled WGS sequence"/>
</dbReference>
<dbReference type="InterPro" id="IPR045608">
    <property type="entry name" value="Trypco2"/>
</dbReference>
<dbReference type="Pfam" id="PF19631">
    <property type="entry name" value="Trypco2"/>
    <property type="match status" value="1"/>
</dbReference>
<comment type="caution">
    <text evidence="3">The sequence shown here is derived from an EMBL/GenBank/DDBJ whole genome shotgun (WGS) entry which is preliminary data.</text>
</comment>
<evidence type="ECO:0000256" key="1">
    <source>
        <dbReference type="SAM" id="MobiDB-lite"/>
    </source>
</evidence>